<dbReference type="PANTHER" id="PTHR12526">
    <property type="entry name" value="GLYCOSYLTRANSFERASE"/>
    <property type="match status" value="1"/>
</dbReference>
<dbReference type="Gene3D" id="3.40.50.2000">
    <property type="entry name" value="Glycogen Phosphorylase B"/>
    <property type="match status" value="2"/>
</dbReference>
<proteinExistence type="predicted"/>
<gene>
    <name evidence="3" type="ORF">C6T65_33320</name>
</gene>
<evidence type="ECO:0000259" key="2">
    <source>
        <dbReference type="Pfam" id="PF13579"/>
    </source>
</evidence>
<reference evidence="3 4" key="1">
    <citation type="submission" date="2018-03" db="EMBL/GenBank/DDBJ databases">
        <authorList>
            <person name="Nguyen K."/>
            <person name="Fouts D."/>
            <person name="Sutton G."/>
        </authorList>
    </citation>
    <scope>NUCLEOTIDE SEQUENCE [LARGE SCALE GENOMIC DNA]</scope>
    <source>
        <strain evidence="3 4">AU3578</strain>
    </source>
</reference>
<dbReference type="Pfam" id="PF00534">
    <property type="entry name" value="Glycos_transf_1"/>
    <property type="match status" value="1"/>
</dbReference>
<dbReference type="InterPro" id="IPR001296">
    <property type="entry name" value="Glyco_trans_1"/>
</dbReference>
<dbReference type="GO" id="GO:0016757">
    <property type="term" value="F:glycosyltransferase activity"/>
    <property type="evidence" value="ECO:0007669"/>
    <property type="project" value="InterPro"/>
</dbReference>
<evidence type="ECO:0000313" key="3">
    <source>
        <dbReference type="EMBL" id="PRH38192.1"/>
    </source>
</evidence>
<feature type="domain" description="Glycosyltransferase subfamily 4-like N-terminal" evidence="2">
    <location>
        <begin position="16"/>
        <end position="173"/>
    </location>
</feature>
<name>A0AA44XXM2_BURVI</name>
<comment type="caution">
    <text evidence="3">The sequence shown here is derived from an EMBL/GenBank/DDBJ whole genome shotgun (WGS) entry which is preliminary data.</text>
</comment>
<evidence type="ECO:0000259" key="1">
    <source>
        <dbReference type="Pfam" id="PF00534"/>
    </source>
</evidence>
<organism evidence="3 4">
    <name type="scientific">Burkholderia vietnamiensis</name>
    <dbReference type="NCBI Taxonomy" id="60552"/>
    <lineage>
        <taxon>Bacteria</taxon>
        <taxon>Pseudomonadati</taxon>
        <taxon>Pseudomonadota</taxon>
        <taxon>Betaproteobacteria</taxon>
        <taxon>Burkholderiales</taxon>
        <taxon>Burkholderiaceae</taxon>
        <taxon>Burkholderia</taxon>
        <taxon>Burkholderia cepacia complex</taxon>
    </lineage>
</organism>
<sequence length="377" mass="40571">MKVLHVYRTYFPDPPGGLQEAIRHICLATRERDVEARIFTLSPTPDPREVRFPEAVVTRAKSWAAPASCDLGGVGAFGTYRELAKWADVLHFHYPWPFADLLHLLVATGKPAVMTYHSDIVRQKWLGAAYAPLMRGMLRSMSAVVATSPAYAKSSTALTQVVDPARLATIPLGIVDYRDEALANGVPSTIVERLGLAGQPYFLALGVLRYYKGLHTLIEAARGIAAKVVIAGTGPERESLQALAQRVGAENVIFTGQVSHDEKIALLHGCRALVLPSHLRSEAFGMVLVEAAMFGKPQVCCEVGSGTSYVNEHGVTGFVVPPESPDEFAAAVGTLLADSALAERMGAAARRRYEAMFSGPALGAAYDALYQQVIARG</sequence>
<dbReference type="InterPro" id="IPR028098">
    <property type="entry name" value="Glyco_trans_4-like_N"/>
</dbReference>
<dbReference type="PANTHER" id="PTHR12526:SF627">
    <property type="entry name" value="D-RHAMNOSYLTRANSFERASE WBPZ"/>
    <property type="match status" value="1"/>
</dbReference>
<feature type="domain" description="Glycosyl transferase family 1" evidence="1">
    <location>
        <begin position="198"/>
        <end position="352"/>
    </location>
</feature>
<dbReference type="Proteomes" id="UP000237632">
    <property type="component" value="Unassembled WGS sequence"/>
</dbReference>
<dbReference type="RefSeq" id="WP_060082260.1">
    <property type="nucleotide sequence ID" value="NZ_CADFFA010000015.1"/>
</dbReference>
<dbReference type="Pfam" id="PF13579">
    <property type="entry name" value="Glyco_trans_4_4"/>
    <property type="match status" value="1"/>
</dbReference>
<evidence type="ECO:0000313" key="4">
    <source>
        <dbReference type="Proteomes" id="UP000237632"/>
    </source>
</evidence>
<accession>A0AA44XXM2</accession>
<dbReference type="AlphaFoldDB" id="A0AA44XXM2"/>
<keyword evidence="3" id="KW-0808">Transferase</keyword>
<protein>
    <submittedName>
        <fullName evidence="3">Glycosyl transferase</fullName>
    </submittedName>
</protein>
<dbReference type="EMBL" id="PVHK01000253">
    <property type="protein sequence ID" value="PRH38192.1"/>
    <property type="molecule type" value="Genomic_DNA"/>
</dbReference>
<dbReference type="SUPFAM" id="SSF53756">
    <property type="entry name" value="UDP-Glycosyltransferase/glycogen phosphorylase"/>
    <property type="match status" value="1"/>
</dbReference>